<keyword evidence="1" id="KW-0812">Transmembrane</keyword>
<keyword evidence="1" id="KW-1133">Transmembrane helix</keyword>
<evidence type="ECO:0000256" key="1">
    <source>
        <dbReference type="SAM" id="Phobius"/>
    </source>
</evidence>
<keyword evidence="3" id="KW-1185">Reference proteome</keyword>
<protein>
    <submittedName>
        <fullName evidence="2">Uncharacterized protein</fullName>
    </submittedName>
</protein>
<dbReference type="AlphaFoldDB" id="A0A9Q1QUI2"/>
<dbReference type="Proteomes" id="UP001153076">
    <property type="component" value="Unassembled WGS sequence"/>
</dbReference>
<name>A0A9Q1QUI2_9CARY</name>
<feature type="transmembrane region" description="Helical" evidence="1">
    <location>
        <begin position="141"/>
        <end position="158"/>
    </location>
</feature>
<proteinExistence type="predicted"/>
<evidence type="ECO:0000313" key="2">
    <source>
        <dbReference type="EMBL" id="KAJ8452745.1"/>
    </source>
</evidence>
<organism evidence="2 3">
    <name type="scientific">Carnegiea gigantea</name>
    <dbReference type="NCBI Taxonomy" id="171969"/>
    <lineage>
        <taxon>Eukaryota</taxon>
        <taxon>Viridiplantae</taxon>
        <taxon>Streptophyta</taxon>
        <taxon>Embryophyta</taxon>
        <taxon>Tracheophyta</taxon>
        <taxon>Spermatophyta</taxon>
        <taxon>Magnoliopsida</taxon>
        <taxon>eudicotyledons</taxon>
        <taxon>Gunneridae</taxon>
        <taxon>Pentapetalae</taxon>
        <taxon>Caryophyllales</taxon>
        <taxon>Cactineae</taxon>
        <taxon>Cactaceae</taxon>
        <taxon>Cactoideae</taxon>
        <taxon>Echinocereeae</taxon>
        <taxon>Carnegiea</taxon>
    </lineage>
</organism>
<keyword evidence="1" id="KW-0472">Membrane</keyword>
<evidence type="ECO:0000313" key="3">
    <source>
        <dbReference type="Proteomes" id="UP001153076"/>
    </source>
</evidence>
<feature type="transmembrane region" description="Helical" evidence="1">
    <location>
        <begin position="90"/>
        <end position="110"/>
    </location>
</feature>
<reference evidence="2" key="1">
    <citation type="submission" date="2022-04" db="EMBL/GenBank/DDBJ databases">
        <title>Carnegiea gigantea Genome sequencing and assembly v2.</title>
        <authorList>
            <person name="Copetti D."/>
            <person name="Sanderson M.J."/>
            <person name="Burquez A."/>
            <person name="Wojciechowski M.F."/>
        </authorList>
    </citation>
    <scope>NUCLEOTIDE SEQUENCE</scope>
    <source>
        <strain evidence="2">SGP5-SGP5p</strain>
        <tissue evidence="2">Aerial part</tissue>
    </source>
</reference>
<sequence length="159" mass="18200">MLRRFSRGRWGGVMLQWGRKDYVGEEFLFLGYSHYANNLHTYCLLCDGQLHIVEYSLSKINSHIDLVLTLGDTIFMFTIGYTIAISRIHYGHNLAFTLGSTIASFGILLFTKINSHTYSTFTLGYTIPSTGILLYKKINSHTYLVFTLGLIIDIYGIHW</sequence>
<comment type="caution">
    <text evidence="2">The sequence shown here is derived from an EMBL/GenBank/DDBJ whole genome shotgun (WGS) entry which is preliminary data.</text>
</comment>
<dbReference type="EMBL" id="JAKOGI010000003">
    <property type="protein sequence ID" value="KAJ8452745.1"/>
    <property type="molecule type" value="Genomic_DNA"/>
</dbReference>
<feature type="transmembrane region" description="Helical" evidence="1">
    <location>
        <begin position="66"/>
        <end position="84"/>
    </location>
</feature>
<gene>
    <name evidence="2" type="ORF">Cgig2_005081</name>
</gene>
<accession>A0A9Q1QUI2</accession>